<feature type="compositionally biased region" description="Gly residues" evidence="1">
    <location>
        <begin position="118"/>
        <end position="156"/>
    </location>
</feature>
<dbReference type="KEGG" id="eac:EAL2_808p02190"/>
<dbReference type="OrthoDB" id="1809211at2"/>
<reference evidence="3 4" key="1">
    <citation type="journal article" date="2014" name="Genome Announc.">
        <title>Complete Genome Sequence of Amino Acid-Utilizing Eubacterium acidaminophilum al-2 (DSM 3953).</title>
        <authorList>
            <person name="Poehlein A."/>
            <person name="Andreesen J.R."/>
            <person name="Daniel R."/>
        </authorList>
    </citation>
    <scope>NUCLEOTIDE SEQUENCE [LARGE SCALE GENOMIC DNA]</scope>
    <source>
        <strain evidence="3 4">DSM 3953</strain>
        <plasmid evidence="4">Plasmid EAL2_808p</plasmid>
    </source>
</reference>
<accession>W8T7M3</accession>
<keyword evidence="3" id="KW-0614">Plasmid</keyword>
<feature type="region of interest" description="Disordered" evidence="1">
    <location>
        <begin position="112"/>
        <end position="156"/>
    </location>
</feature>
<name>W8T7M3_PEPAC</name>
<dbReference type="HOGENOM" id="CLU_115755_0_0_9"/>
<organism evidence="3 4">
    <name type="scientific">Peptoclostridium acidaminophilum DSM 3953</name>
    <dbReference type="NCBI Taxonomy" id="1286171"/>
    <lineage>
        <taxon>Bacteria</taxon>
        <taxon>Bacillati</taxon>
        <taxon>Bacillota</taxon>
        <taxon>Clostridia</taxon>
        <taxon>Peptostreptococcales</taxon>
        <taxon>Peptoclostridiaceae</taxon>
        <taxon>Peptoclostridium</taxon>
    </lineage>
</organism>
<proteinExistence type="predicted"/>
<keyword evidence="4" id="KW-1185">Reference proteome</keyword>
<dbReference type="AlphaFoldDB" id="W8T7M3"/>
<evidence type="ECO:0000256" key="2">
    <source>
        <dbReference type="SAM" id="SignalP"/>
    </source>
</evidence>
<keyword evidence="2" id="KW-0732">Signal</keyword>
<evidence type="ECO:0008006" key="5">
    <source>
        <dbReference type="Google" id="ProtNLM"/>
    </source>
</evidence>
<dbReference type="PATRIC" id="fig|1286171.3.peg.2396"/>
<gene>
    <name evidence="3" type="ORF">EAL2_808p02190</name>
</gene>
<evidence type="ECO:0000313" key="3">
    <source>
        <dbReference type="EMBL" id="AHM57724.1"/>
    </source>
</evidence>
<protein>
    <recommendedName>
        <fullName evidence="5">DUF1104 domain-containing protein</fullName>
    </recommendedName>
</protein>
<evidence type="ECO:0000313" key="4">
    <source>
        <dbReference type="Proteomes" id="UP000019591"/>
    </source>
</evidence>
<sequence>MKLFNKRTALLTTATVAMLSLGAVSFADSVTKTPAQIYSELTGKTVEQAYTERQESGENYGQLAQDAGKYEEFKSQMLENKKATLEERVKSGQMTQEQADALIERMENCEGDSQGLGKAAGAGFGQGSMQGKGNGQGLKNGSGFGQGNGQGNGQTR</sequence>
<dbReference type="Proteomes" id="UP000019591">
    <property type="component" value="Plasmid EAL2_808p"/>
</dbReference>
<geneLocation type="plasmid" evidence="3 4">
    <name>EAL2_808p</name>
</geneLocation>
<dbReference type="InterPro" id="IPR024485">
    <property type="entry name" value="DUF2680"/>
</dbReference>
<feature type="signal peptide" evidence="2">
    <location>
        <begin position="1"/>
        <end position="27"/>
    </location>
</feature>
<dbReference type="EMBL" id="CP007453">
    <property type="protein sequence ID" value="AHM57724.1"/>
    <property type="molecule type" value="Genomic_DNA"/>
</dbReference>
<evidence type="ECO:0000256" key="1">
    <source>
        <dbReference type="SAM" id="MobiDB-lite"/>
    </source>
</evidence>
<dbReference type="RefSeq" id="WP_025436611.1">
    <property type="nucleotide sequence ID" value="NZ_CP007453.1"/>
</dbReference>
<dbReference type="Pfam" id="PF10925">
    <property type="entry name" value="DUF2680"/>
    <property type="match status" value="1"/>
</dbReference>
<dbReference type="eggNOG" id="ENOG5033452">
    <property type="taxonomic scope" value="Bacteria"/>
</dbReference>
<feature type="chain" id="PRO_5004914578" description="DUF1104 domain-containing protein" evidence="2">
    <location>
        <begin position="28"/>
        <end position="156"/>
    </location>
</feature>